<keyword evidence="7" id="KW-1185">Reference proteome</keyword>
<proteinExistence type="inferred from homology"/>
<name>A0A1W6P388_9RHOB</name>
<comment type="similarity">
    <text evidence="2">Belongs to the bacterial solute-binding protein 5 family.</text>
</comment>
<dbReference type="InterPro" id="IPR039424">
    <property type="entry name" value="SBP_5"/>
</dbReference>
<feature type="chain" id="PRO_5012845786" evidence="4">
    <location>
        <begin position="29"/>
        <end position="529"/>
    </location>
</feature>
<dbReference type="RefSeq" id="WP_085787401.1">
    <property type="nucleotide sequence ID" value="NZ_CP019938.1"/>
</dbReference>
<organism evidence="6 7">
    <name type="scientific">Ketogulonicigenium robustum</name>
    <dbReference type="NCBI Taxonomy" id="92947"/>
    <lineage>
        <taxon>Bacteria</taxon>
        <taxon>Pseudomonadati</taxon>
        <taxon>Pseudomonadota</taxon>
        <taxon>Alphaproteobacteria</taxon>
        <taxon>Rhodobacterales</taxon>
        <taxon>Roseobacteraceae</taxon>
        <taxon>Ketogulonicigenium</taxon>
    </lineage>
</organism>
<dbReference type="Gene3D" id="3.10.105.10">
    <property type="entry name" value="Dipeptide-binding Protein, Domain 3"/>
    <property type="match status" value="1"/>
</dbReference>
<geneLocation type="plasmid" evidence="6">
    <name>unnamed1</name>
</geneLocation>
<sequence length="529" mass="58029">MTQSRRDFLRNSALLSAAFAMPWQMAMAQTGRTAVFKWVPHADLAVVDPMYSTSLITQLFSLMVFDTLFGLDENYEPQLQMAESHVVSDDALQHTIVLRDGLKFHNDQDVTAADCAASITRWIARGSSAAVLQPVVETVTAADAKTIVITLNAPFPLLPALLARPHNGCTILPEAEALQAERIDRPTGSGPYKMVWDEWVQGAKVVFERFDGYVPREGADAVFTAGAKVAMIDRVEWLVIPDAATAFASLQAGEVDGVEAMSLDFAPILEMVPGFKLYRGALPQIGVLRFNHLHAPFNDVRVRQAVQMVVSQQEFMYATAGAENADYLDVHTGAFVPDTPMASDRGMEALDGPRDFDAAKALLKEAGVYGSTITLVDTVSVGSLHSLSLIGAELLRKLDFDVKVETLDWGASLQKREVRSAPEEGGWNVFFTLITGVNNLDPIGQLAIRGRGEAGWFGWPTSERIEALYTQWINAETQADRIEIAAQMQEQMFIDVPYVPLGSMYSVSALKENWSGVQTAMPTFYTLRG</sequence>
<evidence type="ECO:0000313" key="6">
    <source>
        <dbReference type="EMBL" id="ARO15810.1"/>
    </source>
</evidence>
<evidence type="ECO:0000256" key="4">
    <source>
        <dbReference type="SAM" id="SignalP"/>
    </source>
</evidence>
<dbReference type="InterPro" id="IPR006311">
    <property type="entry name" value="TAT_signal"/>
</dbReference>
<dbReference type="PANTHER" id="PTHR30290:SF38">
    <property type="entry name" value="D,D-DIPEPTIDE-BINDING PERIPLASMIC PROTEIN DDPA-RELATED"/>
    <property type="match status" value="1"/>
</dbReference>
<feature type="signal peptide" evidence="4">
    <location>
        <begin position="1"/>
        <end position="28"/>
    </location>
</feature>
<feature type="domain" description="Solute-binding protein family 5" evidence="5">
    <location>
        <begin position="76"/>
        <end position="437"/>
    </location>
</feature>
<dbReference type="EMBL" id="CP019938">
    <property type="protein sequence ID" value="ARO15810.1"/>
    <property type="molecule type" value="Genomic_DNA"/>
</dbReference>
<dbReference type="GO" id="GO:0030288">
    <property type="term" value="C:outer membrane-bounded periplasmic space"/>
    <property type="evidence" value="ECO:0007669"/>
    <property type="project" value="UniProtKB-ARBA"/>
</dbReference>
<dbReference type="InterPro" id="IPR030678">
    <property type="entry name" value="Peptide/Ni-bd"/>
</dbReference>
<dbReference type="CDD" id="cd08502">
    <property type="entry name" value="PBP2_NikA_DppA_OppA_like_16"/>
    <property type="match status" value="1"/>
</dbReference>
<evidence type="ECO:0000313" key="7">
    <source>
        <dbReference type="Proteomes" id="UP000242447"/>
    </source>
</evidence>
<dbReference type="Gene3D" id="3.90.76.10">
    <property type="entry name" value="Dipeptide-binding Protein, Domain 1"/>
    <property type="match status" value="1"/>
</dbReference>
<protein>
    <submittedName>
        <fullName evidence="6">Extracellular solute-binding protein</fullName>
    </submittedName>
</protein>
<dbReference type="KEGG" id="kro:BVG79_p1000008"/>
<keyword evidence="6" id="KW-0614">Plasmid</keyword>
<comment type="subcellular location">
    <subcellularLocation>
        <location evidence="1">Periplasm</location>
    </subcellularLocation>
</comment>
<dbReference type="SUPFAM" id="SSF53850">
    <property type="entry name" value="Periplasmic binding protein-like II"/>
    <property type="match status" value="1"/>
</dbReference>
<evidence type="ECO:0000256" key="3">
    <source>
        <dbReference type="ARBA" id="ARBA00022729"/>
    </source>
</evidence>
<accession>A0A1W6P388</accession>
<dbReference type="PROSITE" id="PS51318">
    <property type="entry name" value="TAT"/>
    <property type="match status" value="1"/>
</dbReference>
<dbReference type="PIRSF" id="PIRSF002741">
    <property type="entry name" value="MppA"/>
    <property type="match status" value="1"/>
</dbReference>
<gene>
    <name evidence="6" type="primary">ddpA</name>
    <name evidence="6" type="ORF">BVG79_p1000008</name>
</gene>
<reference evidence="6 7" key="1">
    <citation type="submission" date="2017-02" db="EMBL/GenBank/DDBJ databases">
        <title>Ketogulonicigenium robustum SPU B003 Genome sequencing and assembly.</title>
        <authorList>
            <person name="Li Y."/>
            <person name="Liu L."/>
            <person name="Wang C."/>
            <person name="Zhang M."/>
            <person name="Zhang T."/>
            <person name="Zhang Y."/>
        </authorList>
    </citation>
    <scope>NUCLEOTIDE SEQUENCE [LARGE SCALE GENOMIC DNA]</scope>
    <source>
        <strain evidence="6 7">SPU_B003</strain>
        <plasmid evidence="6 7">unnamed1</plasmid>
    </source>
</reference>
<dbReference type="GO" id="GO:0043190">
    <property type="term" value="C:ATP-binding cassette (ABC) transporter complex"/>
    <property type="evidence" value="ECO:0007669"/>
    <property type="project" value="InterPro"/>
</dbReference>
<dbReference type="GO" id="GO:1904680">
    <property type="term" value="F:peptide transmembrane transporter activity"/>
    <property type="evidence" value="ECO:0007669"/>
    <property type="project" value="TreeGrafter"/>
</dbReference>
<evidence type="ECO:0000256" key="2">
    <source>
        <dbReference type="ARBA" id="ARBA00005695"/>
    </source>
</evidence>
<dbReference type="Gene3D" id="3.40.190.10">
    <property type="entry name" value="Periplasmic binding protein-like II"/>
    <property type="match status" value="1"/>
</dbReference>
<dbReference type="GO" id="GO:0015833">
    <property type="term" value="P:peptide transport"/>
    <property type="evidence" value="ECO:0007669"/>
    <property type="project" value="TreeGrafter"/>
</dbReference>
<dbReference type="InterPro" id="IPR000914">
    <property type="entry name" value="SBP_5_dom"/>
</dbReference>
<evidence type="ECO:0000259" key="5">
    <source>
        <dbReference type="Pfam" id="PF00496"/>
    </source>
</evidence>
<dbReference type="PANTHER" id="PTHR30290">
    <property type="entry name" value="PERIPLASMIC BINDING COMPONENT OF ABC TRANSPORTER"/>
    <property type="match status" value="1"/>
</dbReference>
<dbReference type="AlphaFoldDB" id="A0A1W6P388"/>
<evidence type="ECO:0000256" key="1">
    <source>
        <dbReference type="ARBA" id="ARBA00004418"/>
    </source>
</evidence>
<dbReference type="Pfam" id="PF00496">
    <property type="entry name" value="SBP_bac_5"/>
    <property type="match status" value="1"/>
</dbReference>
<dbReference type="OrthoDB" id="9803988at2"/>
<keyword evidence="3 4" id="KW-0732">Signal</keyword>
<dbReference type="Proteomes" id="UP000242447">
    <property type="component" value="Plasmid unnamed1"/>
</dbReference>